<evidence type="ECO:0000256" key="3">
    <source>
        <dbReference type="ARBA" id="ARBA00022679"/>
    </source>
</evidence>
<dbReference type="GO" id="GO:0016757">
    <property type="term" value="F:glycosyltransferase activity"/>
    <property type="evidence" value="ECO:0007669"/>
    <property type="project" value="UniProtKB-KW"/>
</dbReference>
<protein>
    <recommendedName>
        <fullName evidence="4">Glycosyltransferase 2-like domain-containing protein</fullName>
    </recommendedName>
</protein>
<comment type="similarity">
    <text evidence="1">Belongs to the glycosyltransferase 2 family.</text>
</comment>
<dbReference type="InterPro" id="IPR029044">
    <property type="entry name" value="Nucleotide-diphossugar_trans"/>
</dbReference>
<dbReference type="AlphaFoldDB" id="A0A0S7XR55"/>
<dbReference type="Pfam" id="PF00535">
    <property type="entry name" value="Glycos_transf_2"/>
    <property type="match status" value="1"/>
</dbReference>
<evidence type="ECO:0000313" key="6">
    <source>
        <dbReference type="Proteomes" id="UP000052020"/>
    </source>
</evidence>
<name>A0A0S7XR55_9BACT</name>
<dbReference type="InterPro" id="IPR001173">
    <property type="entry name" value="Glyco_trans_2-like"/>
</dbReference>
<sequence>MSVNTIAKNAEATIADAIESTLRQSFQDFEHVLIDDGSADGTKRIMDEYAASDSRVRRIDPEPHATLGQLRNQALQGSRGEYIAVLDADDVSMPDRLEREAAFLDDHPDYVLVGGTCYLRRGPDEPLRPSSLGLITDPDLLHAMLPIQNTLAHSCVMYRRDAAIAAGGYDERLAMGQDYLLWLRLRERGRMTNLPRVVAIRRAGTGFTERSDHVTREAFALAARQIVKYERQARRLREGEPWEAILEDEEAAFAERERLAKAEWARAMRAEQSVWEINAVTRTFYYRLCRRLVLSPAGQALRRLARAFVGRRAA</sequence>
<dbReference type="InterPro" id="IPR050834">
    <property type="entry name" value="Glycosyltransf_2"/>
</dbReference>
<evidence type="ECO:0000256" key="1">
    <source>
        <dbReference type="ARBA" id="ARBA00006739"/>
    </source>
</evidence>
<evidence type="ECO:0000259" key="4">
    <source>
        <dbReference type="Pfam" id="PF00535"/>
    </source>
</evidence>
<dbReference type="CDD" id="cd00761">
    <property type="entry name" value="Glyco_tranf_GTA_type"/>
    <property type="match status" value="1"/>
</dbReference>
<dbReference type="PANTHER" id="PTHR43685">
    <property type="entry name" value="GLYCOSYLTRANSFERASE"/>
    <property type="match status" value="1"/>
</dbReference>
<gene>
    <name evidence="5" type="ORF">AMK68_00385</name>
</gene>
<dbReference type="Gene3D" id="3.90.550.10">
    <property type="entry name" value="Spore Coat Polysaccharide Biosynthesis Protein SpsA, Chain A"/>
    <property type="match status" value="1"/>
</dbReference>
<dbReference type="PANTHER" id="PTHR43685:SF5">
    <property type="entry name" value="GLYCOSYLTRANSFERASE EPSE-RELATED"/>
    <property type="match status" value="1"/>
</dbReference>
<proteinExistence type="inferred from homology"/>
<comment type="caution">
    <text evidence="5">The sequence shown here is derived from an EMBL/GenBank/DDBJ whole genome shotgun (WGS) entry which is preliminary data.</text>
</comment>
<dbReference type="SUPFAM" id="SSF53448">
    <property type="entry name" value="Nucleotide-diphospho-sugar transferases"/>
    <property type="match status" value="1"/>
</dbReference>
<keyword evidence="2" id="KW-0328">Glycosyltransferase</keyword>
<dbReference type="EMBL" id="LIZY01000004">
    <property type="protein sequence ID" value="KPJ64854.1"/>
    <property type="molecule type" value="Genomic_DNA"/>
</dbReference>
<accession>A0A0S7XR55</accession>
<keyword evidence="3" id="KW-0808">Transferase</keyword>
<evidence type="ECO:0000313" key="5">
    <source>
        <dbReference type="EMBL" id="KPJ64854.1"/>
    </source>
</evidence>
<organism evidence="5 6">
    <name type="scientific">candidate division KD3-62 bacterium DG_56</name>
    <dbReference type="NCBI Taxonomy" id="1704032"/>
    <lineage>
        <taxon>Bacteria</taxon>
        <taxon>candidate division KD3-62</taxon>
    </lineage>
</organism>
<reference evidence="5 6" key="1">
    <citation type="journal article" date="2015" name="Microbiome">
        <title>Genomic resolution of linkages in carbon, nitrogen, and sulfur cycling among widespread estuary sediment bacteria.</title>
        <authorList>
            <person name="Baker B.J."/>
            <person name="Lazar C.S."/>
            <person name="Teske A.P."/>
            <person name="Dick G.J."/>
        </authorList>
    </citation>
    <scope>NUCLEOTIDE SEQUENCE [LARGE SCALE GENOMIC DNA]</scope>
    <source>
        <strain evidence="5">DG_56</strain>
    </source>
</reference>
<evidence type="ECO:0000256" key="2">
    <source>
        <dbReference type="ARBA" id="ARBA00022676"/>
    </source>
</evidence>
<dbReference type="Proteomes" id="UP000052020">
    <property type="component" value="Unassembled WGS sequence"/>
</dbReference>
<feature type="domain" description="Glycosyltransferase 2-like" evidence="4">
    <location>
        <begin position="2"/>
        <end position="163"/>
    </location>
</feature>